<evidence type="ECO:0000256" key="7">
    <source>
        <dbReference type="ARBA" id="ARBA00023065"/>
    </source>
</evidence>
<dbReference type="EMBL" id="JXTB01000684">
    <property type="protein sequence ID" value="PON34046.1"/>
    <property type="molecule type" value="Genomic_DNA"/>
</dbReference>
<keyword evidence="3" id="KW-0813">Transport</keyword>
<keyword evidence="6 9" id="KW-1133">Transmembrane helix</keyword>
<dbReference type="AlphaFoldDB" id="A0A2P5ABX5"/>
<feature type="transmembrane region" description="Helical" evidence="9">
    <location>
        <begin position="33"/>
        <end position="56"/>
    </location>
</feature>
<dbReference type="InterPro" id="IPR008389">
    <property type="entry name" value="ATPase_V0-cplx_e1/e2_su"/>
</dbReference>
<dbReference type="STRING" id="3476.A0A2P5ABX5"/>
<evidence type="ECO:0000256" key="2">
    <source>
        <dbReference type="ARBA" id="ARBA00008328"/>
    </source>
</evidence>
<evidence type="ECO:0000256" key="8">
    <source>
        <dbReference type="ARBA" id="ARBA00023136"/>
    </source>
</evidence>
<evidence type="ECO:0000256" key="5">
    <source>
        <dbReference type="ARBA" id="ARBA00022781"/>
    </source>
</evidence>
<evidence type="ECO:0000256" key="3">
    <source>
        <dbReference type="ARBA" id="ARBA00022448"/>
    </source>
</evidence>
<sequence length="70" mass="7592">MGFVVTTLIFAVVGVIASLLVRICCSRGPSTNLLHLTLVVTAVVCCWMMWAIVYLAQMKPLIVPILSEGE</sequence>
<keyword evidence="5" id="KW-0375">Hydrogen ion transport</keyword>
<dbReference type="OrthoDB" id="1508846at2759"/>
<evidence type="ECO:0000256" key="1">
    <source>
        <dbReference type="ARBA" id="ARBA00004127"/>
    </source>
</evidence>
<proteinExistence type="inferred from homology"/>
<evidence type="ECO:0000313" key="11">
    <source>
        <dbReference type="Proteomes" id="UP000237105"/>
    </source>
</evidence>
<keyword evidence="4 9" id="KW-0812">Transmembrane</keyword>
<dbReference type="GO" id="GO:0033179">
    <property type="term" value="C:proton-transporting V-type ATPase, V0 domain"/>
    <property type="evidence" value="ECO:0007669"/>
    <property type="project" value="InterPro"/>
</dbReference>
<accession>A0A2P5ABX5</accession>
<organism evidence="10 11">
    <name type="scientific">Parasponia andersonii</name>
    <name type="common">Sponia andersonii</name>
    <dbReference type="NCBI Taxonomy" id="3476"/>
    <lineage>
        <taxon>Eukaryota</taxon>
        <taxon>Viridiplantae</taxon>
        <taxon>Streptophyta</taxon>
        <taxon>Embryophyta</taxon>
        <taxon>Tracheophyta</taxon>
        <taxon>Spermatophyta</taxon>
        <taxon>Magnoliopsida</taxon>
        <taxon>eudicotyledons</taxon>
        <taxon>Gunneridae</taxon>
        <taxon>Pentapetalae</taxon>
        <taxon>rosids</taxon>
        <taxon>fabids</taxon>
        <taxon>Rosales</taxon>
        <taxon>Cannabaceae</taxon>
        <taxon>Parasponia</taxon>
    </lineage>
</organism>
<reference evidence="11" key="1">
    <citation type="submission" date="2016-06" db="EMBL/GenBank/DDBJ databases">
        <title>Parallel loss of symbiosis genes in relatives of nitrogen-fixing non-legume Parasponia.</title>
        <authorList>
            <person name="Van Velzen R."/>
            <person name="Holmer R."/>
            <person name="Bu F."/>
            <person name="Rutten L."/>
            <person name="Van Zeijl A."/>
            <person name="Liu W."/>
            <person name="Santuari L."/>
            <person name="Cao Q."/>
            <person name="Sharma T."/>
            <person name="Shen D."/>
            <person name="Roswanjaya Y."/>
            <person name="Wardhani T."/>
            <person name="Kalhor M.S."/>
            <person name="Jansen J."/>
            <person name="Van den Hoogen J."/>
            <person name="Gungor B."/>
            <person name="Hartog M."/>
            <person name="Hontelez J."/>
            <person name="Verver J."/>
            <person name="Yang W.-C."/>
            <person name="Schijlen E."/>
            <person name="Repin R."/>
            <person name="Schilthuizen M."/>
            <person name="Schranz E."/>
            <person name="Heidstra R."/>
            <person name="Miyata K."/>
            <person name="Fedorova E."/>
            <person name="Kohlen W."/>
            <person name="Bisseling T."/>
            <person name="Smit S."/>
            <person name="Geurts R."/>
        </authorList>
    </citation>
    <scope>NUCLEOTIDE SEQUENCE [LARGE SCALE GENOMIC DNA]</scope>
    <source>
        <strain evidence="11">cv. WU1-14</strain>
    </source>
</reference>
<dbReference type="GO" id="GO:0046961">
    <property type="term" value="F:proton-transporting ATPase activity, rotational mechanism"/>
    <property type="evidence" value="ECO:0007669"/>
    <property type="project" value="InterPro"/>
</dbReference>
<keyword evidence="8 9" id="KW-0472">Membrane</keyword>
<protein>
    <submittedName>
        <fullName evidence="10">ATPase</fullName>
    </submittedName>
</protein>
<evidence type="ECO:0000256" key="6">
    <source>
        <dbReference type="ARBA" id="ARBA00022989"/>
    </source>
</evidence>
<evidence type="ECO:0000256" key="9">
    <source>
        <dbReference type="SAM" id="Phobius"/>
    </source>
</evidence>
<dbReference type="Proteomes" id="UP000237105">
    <property type="component" value="Unassembled WGS sequence"/>
</dbReference>
<evidence type="ECO:0000256" key="4">
    <source>
        <dbReference type="ARBA" id="ARBA00022692"/>
    </source>
</evidence>
<dbReference type="PANTHER" id="PTHR12263:SF0">
    <property type="entry name" value="V-TYPE PROTON ATPASE SUBUNIT"/>
    <property type="match status" value="1"/>
</dbReference>
<keyword evidence="11" id="KW-1185">Reference proteome</keyword>
<evidence type="ECO:0000313" key="10">
    <source>
        <dbReference type="EMBL" id="PON34046.1"/>
    </source>
</evidence>
<dbReference type="PANTHER" id="PTHR12263">
    <property type="entry name" value="VACUOLAR ATP SYNTHASE SUBUNIT H"/>
    <property type="match status" value="1"/>
</dbReference>
<gene>
    <name evidence="10" type="ORF">PanWU01x14_347850</name>
</gene>
<name>A0A2P5ABX5_PARAD</name>
<comment type="subcellular location">
    <subcellularLocation>
        <location evidence="1">Endomembrane system</location>
        <topology evidence="1">Multi-pass membrane protein</topology>
    </subcellularLocation>
</comment>
<dbReference type="Pfam" id="PF05493">
    <property type="entry name" value="ATP_synt_H"/>
    <property type="match status" value="1"/>
</dbReference>
<comment type="similarity">
    <text evidence="2">Belongs to the V-ATPase e1/e2 subunit family.</text>
</comment>
<keyword evidence="7" id="KW-0406">Ion transport</keyword>
<dbReference type="GO" id="GO:0012505">
    <property type="term" value="C:endomembrane system"/>
    <property type="evidence" value="ECO:0007669"/>
    <property type="project" value="UniProtKB-SubCell"/>
</dbReference>
<comment type="caution">
    <text evidence="10">The sequence shown here is derived from an EMBL/GenBank/DDBJ whole genome shotgun (WGS) entry which is preliminary data.</text>
</comment>